<dbReference type="CDD" id="cd02440">
    <property type="entry name" value="AdoMet_MTases"/>
    <property type="match status" value="2"/>
</dbReference>
<comment type="similarity">
    <text evidence="1">Belongs to the methyltransferase superfamily.</text>
</comment>
<sequence length="665" mass="76306">MNLLPKTHQEFSQKHYWENFFKKRGTKAFEWYGEYPELCGHLHKYIKPKDDVLVVGCGNSTLSSDLYNIGYNKITNIDISEVVIRQMLNLHQILRPDLKYIQMDVFNMTFTDESFSVVLDKGTLDALMPDDKPETLDKILTYFKEINRILKIGGRYVCISLLQKHILDFVLDYFPSNNWMFRVVRCLEAEKKNENENSLPVFMIVCTKFRCLPQKILEISMCGSEKMDRLENLEDVSTVIFDIQQAAFICSGLRRTNMADENDVSFDLYRPKDVAPRYTIHVVDVPHDHKYSTYAAFVVPQGREVEWMFSTSKGRKHLAKMVKYNRLAIITMHRGQVYDSLESIQSELQEAVCEIAPEGLTGKILFLSLGTDVGQRMIRCEGNSTLSGKYIVEDVEINPKEKFRRLFYMSSQFVVQSEAKLKTIKTKKGVLKEVVDHLYLTCKHHVYMSIATKIGIPNTPSSVAVVGLGGGGLCMFLRKFLPQVNITAIDIDSDMLEVAKTWFDLKVDNKLHVTINDGIEFLHTAAENGTKFNVILFDVDSKDTSIGMSCPPQGFLQPTVLQNVIKCLVEKGFLVINVVMRDESLRAPLLTDVVSKFSTVASYKLEEDLNEIIICSPYKYDKNNLRSKVKEANNSFDEFLRKNKVQQRDVDEINHFIDNFHFSVT</sequence>
<comment type="caution">
    <text evidence="6">The sequence shown here is derived from an EMBL/GenBank/DDBJ whole genome shotgun (WGS) entry which is preliminary data.</text>
</comment>
<keyword evidence="4" id="KW-0511">Multifunctional enzyme</keyword>
<evidence type="ECO:0000313" key="6">
    <source>
        <dbReference type="EMBL" id="KAK4879959.1"/>
    </source>
</evidence>
<dbReference type="EMBL" id="JARPUR010000003">
    <property type="protein sequence ID" value="KAK4879959.1"/>
    <property type="molecule type" value="Genomic_DNA"/>
</dbReference>
<keyword evidence="7" id="KW-1185">Reference proteome</keyword>
<organism evidence="6 7">
    <name type="scientific">Aquatica leii</name>
    <dbReference type="NCBI Taxonomy" id="1421715"/>
    <lineage>
        <taxon>Eukaryota</taxon>
        <taxon>Metazoa</taxon>
        <taxon>Ecdysozoa</taxon>
        <taxon>Arthropoda</taxon>
        <taxon>Hexapoda</taxon>
        <taxon>Insecta</taxon>
        <taxon>Pterygota</taxon>
        <taxon>Neoptera</taxon>
        <taxon>Endopterygota</taxon>
        <taxon>Coleoptera</taxon>
        <taxon>Polyphaga</taxon>
        <taxon>Elateriformia</taxon>
        <taxon>Elateroidea</taxon>
        <taxon>Lampyridae</taxon>
        <taxon>Luciolinae</taxon>
        <taxon>Aquatica</taxon>
    </lineage>
</organism>
<dbReference type="InterPro" id="IPR013216">
    <property type="entry name" value="Methyltransf_11"/>
</dbReference>
<keyword evidence="3" id="KW-0808">Transferase</keyword>
<dbReference type="PANTHER" id="PTHR12176">
    <property type="entry name" value="SAM-DEPENDENT METHYLTRANSFERASE SUPERFAMILY PROTEIN"/>
    <property type="match status" value="1"/>
</dbReference>
<dbReference type="GO" id="GO:0008168">
    <property type="term" value="F:methyltransferase activity"/>
    <property type="evidence" value="ECO:0007669"/>
    <property type="project" value="UniProtKB-KW"/>
</dbReference>
<protein>
    <recommendedName>
        <fullName evidence="5">Methyltransferase type 11 domain-containing protein</fullName>
    </recommendedName>
</protein>
<accession>A0AAN7SH50</accession>
<evidence type="ECO:0000256" key="2">
    <source>
        <dbReference type="ARBA" id="ARBA00022603"/>
    </source>
</evidence>
<proteinExistence type="inferred from homology"/>
<evidence type="ECO:0000313" key="7">
    <source>
        <dbReference type="Proteomes" id="UP001353858"/>
    </source>
</evidence>
<dbReference type="SUPFAM" id="SSF53335">
    <property type="entry name" value="S-adenosyl-L-methionine-dependent methyltransferases"/>
    <property type="match status" value="2"/>
</dbReference>
<keyword evidence="2" id="KW-0489">Methyltransferase</keyword>
<dbReference type="Pfam" id="PF01564">
    <property type="entry name" value="Spermine_synth"/>
    <property type="match status" value="1"/>
</dbReference>
<dbReference type="FunFam" id="3.40.50.150:FF:000110">
    <property type="entry name" value="methyltransferase-like protein 13 isoform X1"/>
    <property type="match status" value="1"/>
</dbReference>
<dbReference type="PANTHER" id="PTHR12176:SF78">
    <property type="entry name" value="EEF1A LYSINE AND N-TERMINAL METHYLTRANSFERASE"/>
    <property type="match status" value="1"/>
</dbReference>
<reference evidence="7" key="1">
    <citation type="submission" date="2023-01" db="EMBL/GenBank/DDBJ databases">
        <title>Key to firefly adult light organ development and bioluminescence: homeobox transcription factors regulate luciferase expression and transportation to peroxisome.</title>
        <authorList>
            <person name="Fu X."/>
        </authorList>
    </citation>
    <scope>NUCLEOTIDE SEQUENCE [LARGE SCALE GENOMIC DNA]</scope>
</reference>
<dbReference type="GO" id="GO:0032259">
    <property type="term" value="P:methylation"/>
    <property type="evidence" value="ECO:0007669"/>
    <property type="project" value="UniProtKB-KW"/>
</dbReference>
<dbReference type="Gene3D" id="3.40.50.150">
    <property type="entry name" value="Vaccinia Virus protein VP39"/>
    <property type="match status" value="2"/>
</dbReference>
<name>A0AAN7SH50_9COLE</name>
<dbReference type="InterPro" id="IPR051419">
    <property type="entry name" value="Lys/N-term_MeTrsfase_sf"/>
</dbReference>
<evidence type="ECO:0000256" key="3">
    <source>
        <dbReference type="ARBA" id="ARBA00022679"/>
    </source>
</evidence>
<gene>
    <name evidence="6" type="ORF">RN001_008105</name>
</gene>
<evidence type="ECO:0000256" key="1">
    <source>
        <dbReference type="ARBA" id="ARBA00008361"/>
    </source>
</evidence>
<feature type="domain" description="Methyltransferase type 11" evidence="5">
    <location>
        <begin position="53"/>
        <end position="158"/>
    </location>
</feature>
<dbReference type="Pfam" id="PF08241">
    <property type="entry name" value="Methyltransf_11"/>
    <property type="match status" value="1"/>
</dbReference>
<dbReference type="Proteomes" id="UP001353858">
    <property type="component" value="Unassembled WGS sequence"/>
</dbReference>
<dbReference type="AlphaFoldDB" id="A0AAN7SH50"/>
<evidence type="ECO:0000259" key="5">
    <source>
        <dbReference type="Pfam" id="PF08241"/>
    </source>
</evidence>
<dbReference type="InterPro" id="IPR029063">
    <property type="entry name" value="SAM-dependent_MTases_sf"/>
</dbReference>
<evidence type="ECO:0000256" key="4">
    <source>
        <dbReference type="ARBA" id="ARBA00023268"/>
    </source>
</evidence>